<gene>
    <name evidence="5" type="ORF">G3I44_04920</name>
</gene>
<sequence>MDPVPTEAFYDLTSLSAVALSPTGDRAAFVASESDPDEDERLASLFVVPTDGSREPHRLTRVSTAASPTWSPDGDRLAFVAARTEDTARRVDRSRDEETADGDIEATSGDRDEADIEADELDGTSEDGESGDASEDGESGDASEDEHQSAGDDEPKPQVWVFDLALGGDARQVTDFDDGVKAFDWSPDGDRMVVSARDPTAEEREYLDERREGGPIETERLQHKFDGAGYLDTVTTYLFVVDAESGDTVRLDDARGGGASDDQFGMMPTWGPNDRIAYTAYEGERSDDTFVRDVYSIRPDGSEKRRHTDGERITVLPQWSPDGSRLAFNGGDAENWHLPNQLYVTDADAADDAYESVSASLDRTLSFSEPNWVDNKTLYALIGDEGKTRPVRFAADEDAPERTFTAQGDDRACRALETANGTALVHLSHPSEGSDLYAFDLDSIDATPDLTRLTDLNAELRETYELPKVRRVTYESDGEEIEGIVYAPPSFDFDDPDPHPLVVAIHGGPVNYDEPVFRFTHAVFTSRDYLVFRPNYRGGSSYGREFAEALRGQWGTVEVTDIATGVRELVSRGWAAEDRIFGHGFSYGGIAQGFLVTQEPDLFTAAAPEHGIYDLRSAYGTDDSHIWTDNEFGVPWENPETFEASSSITDIGNVRTPLLVIAGGEDWRCPPSQSEQLYVSAKKQGVEARLVIYPDEHHNVGDPDRAIHRLDEITSWYERHDPAVETDDDKAENETHE</sequence>
<dbReference type="InterPro" id="IPR001375">
    <property type="entry name" value="Peptidase_S9_cat"/>
</dbReference>
<evidence type="ECO:0000256" key="1">
    <source>
        <dbReference type="ARBA" id="ARBA00022801"/>
    </source>
</evidence>
<dbReference type="Pfam" id="PF07676">
    <property type="entry name" value="PD40"/>
    <property type="match status" value="2"/>
</dbReference>
<feature type="domain" description="Peptidase S9 prolyl oligopeptidase catalytic" evidence="4">
    <location>
        <begin position="517"/>
        <end position="720"/>
    </location>
</feature>
<evidence type="ECO:0000256" key="2">
    <source>
        <dbReference type="ARBA" id="ARBA00022825"/>
    </source>
</evidence>
<protein>
    <submittedName>
        <fullName evidence="5">Prolyl oligopeptidase family serine peptidase</fullName>
    </submittedName>
</protein>
<dbReference type="InterPro" id="IPR011659">
    <property type="entry name" value="WD40"/>
</dbReference>
<feature type="compositionally biased region" description="Acidic residues" evidence="3">
    <location>
        <begin position="112"/>
        <end position="144"/>
    </location>
</feature>
<evidence type="ECO:0000259" key="4">
    <source>
        <dbReference type="Pfam" id="PF00326"/>
    </source>
</evidence>
<feature type="compositionally biased region" description="Polar residues" evidence="3">
    <location>
        <begin position="61"/>
        <end position="70"/>
    </location>
</feature>
<dbReference type="PANTHER" id="PTHR42776:SF27">
    <property type="entry name" value="DIPEPTIDYL PEPTIDASE FAMILY MEMBER 6"/>
    <property type="match status" value="1"/>
</dbReference>
<proteinExistence type="predicted"/>
<dbReference type="SUPFAM" id="SSF53474">
    <property type="entry name" value="alpha/beta-Hydrolases"/>
    <property type="match status" value="1"/>
</dbReference>
<dbReference type="InterPro" id="IPR011042">
    <property type="entry name" value="6-blade_b-propeller_TolB-like"/>
</dbReference>
<dbReference type="PANTHER" id="PTHR42776">
    <property type="entry name" value="SERINE PEPTIDASE S9 FAMILY MEMBER"/>
    <property type="match status" value="1"/>
</dbReference>
<dbReference type="GO" id="GO:0006508">
    <property type="term" value="P:proteolysis"/>
    <property type="evidence" value="ECO:0007669"/>
    <property type="project" value="InterPro"/>
</dbReference>
<dbReference type="InterPro" id="IPR029058">
    <property type="entry name" value="AB_hydrolase_fold"/>
</dbReference>
<dbReference type="RefSeq" id="WP_163485708.1">
    <property type="nucleotide sequence ID" value="NZ_CP048739.1"/>
</dbReference>
<feature type="compositionally biased region" description="Basic and acidic residues" evidence="3">
    <location>
        <begin position="83"/>
        <end position="97"/>
    </location>
</feature>
<dbReference type="AlphaFoldDB" id="A0A6C0UGJ4"/>
<feature type="region of interest" description="Disordered" evidence="3">
    <location>
        <begin position="51"/>
        <end position="157"/>
    </location>
</feature>
<evidence type="ECO:0000313" key="6">
    <source>
        <dbReference type="Proteomes" id="UP000465846"/>
    </source>
</evidence>
<keyword evidence="2" id="KW-0720">Serine protease</keyword>
<evidence type="ECO:0000313" key="5">
    <source>
        <dbReference type="EMBL" id="QIB73683.1"/>
    </source>
</evidence>
<dbReference type="GO" id="GO:0004252">
    <property type="term" value="F:serine-type endopeptidase activity"/>
    <property type="evidence" value="ECO:0007669"/>
    <property type="project" value="TreeGrafter"/>
</dbReference>
<name>A0A6C0UGJ4_9EURY</name>
<keyword evidence="2" id="KW-0645">Protease</keyword>
<dbReference type="Pfam" id="PF00326">
    <property type="entry name" value="Peptidase_S9"/>
    <property type="match status" value="1"/>
</dbReference>
<dbReference type="Gene3D" id="3.40.50.1820">
    <property type="entry name" value="alpha/beta hydrolase"/>
    <property type="match status" value="1"/>
</dbReference>
<dbReference type="Gene3D" id="2.120.10.30">
    <property type="entry name" value="TolB, C-terminal domain"/>
    <property type="match status" value="3"/>
</dbReference>
<accession>A0A6C0UGJ4</accession>
<dbReference type="EMBL" id="CP048739">
    <property type="protein sequence ID" value="QIB73683.1"/>
    <property type="molecule type" value="Genomic_DNA"/>
</dbReference>
<reference evidence="5 6" key="1">
    <citation type="submission" date="2020-02" db="EMBL/GenBank/DDBJ databases">
        <title>Whole genome sequence of Halogeometricum borinquense strain wsp4.</title>
        <authorList>
            <person name="Verma D.K."/>
            <person name="Gopal K."/>
            <person name="Prasad E.S."/>
        </authorList>
    </citation>
    <scope>NUCLEOTIDE SEQUENCE [LARGE SCALE GENOMIC DNA]</scope>
    <source>
        <strain evidence="6">wsp4</strain>
    </source>
</reference>
<dbReference type="GeneID" id="44078719"/>
<organism evidence="5 6">
    <name type="scientific">Halogeometricum borinquense</name>
    <dbReference type="NCBI Taxonomy" id="60847"/>
    <lineage>
        <taxon>Archaea</taxon>
        <taxon>Methanobacteriati</taxon>
        <taxon>Methanobacteriota</taxon>
        <taxon>Stenosarchaea group</taxon>
        <taxon>Halobacteria</taxon>
        <taxon>Halobacteriales</taxon>
        <taxon>Haloferacaceae</taxon>
        <taxon>Halogeometricum</taxon>
    </lineage>
</organism>
<dbReference type="Proteomes" id="UP000465846">
    <property type="component" value="Chromosome"/>
</dbReference>
<dbReference type="SUPFAM" id="SSF82171">
    <property type="entry name" value="DPP6 N-terminal domain-like"/>
    <property type="match status" value="1"/>
</dbReference>
<feature type="compositionally biased region" description="Basic and acidic residues" evidence="3">
    <location>
        <begin position="145"/>
        <end position="156"/>
    </location>
</feature>
<evidence type="ECO:0000256" key="3">
    <source>
        <dbReference type="SAM" id="MobiDB-lite"/>
    </source>
</evidence>
<keyword evidence="1" id="KW-0378">Hydrolase</keyword>